<sequence>MPSRLYTETKNTRKYPSAFSHASSRREIFQSRPFVVQSKQTKLNQPNLKTSLMQAEKYGHHLNQTHPTNFVDTTVVQQKKAFGSNNSPIIQMASPKADAAAKQKLGPVPGTFSLPDKPSSYPGTYAGQFNRHKLTPSGQSVEVDHMTPDSLHQPLGQGRKTSPGTKLSRRLPTAAISKLLHRRKNTTDSGKEVEHQRAYLLHAHHGMVPFAGRMESQQDYYGAAMELDLRHTFGRRAVFGEPSLHDPRPVKPTQQGVVPFGDLSWSVERMNEMYAEAARQGRIQPENAKHLQSVAQEELQTVKGQYPKSDVRPDKPSLPNNPKPANRQRR</sequence>
<name>A0ABR8CMJ9_9NOST</name>
<gene>
    <name evidence="2" type="ORF">H6G18_06435</name>
</gene>
<dbReference type="RefSeq" id="WP_190406248.1">
    <property type="nucleotide sequence ID" value="NZ_JACJRF010000007.1"/>
</dbReference>
<feature type="region of interest" description="Disordered" evidence="1">
    <location>
        <begin position="301"/>
        <end position="330"/>
    </location>
</feature>
<keyword evidence="3" id="KW-1185">Reference proteome</keyword>
<feature type="region of interest" description="Disordered" evidence="1">
    <location>
        <begin position="138"/>
        <end position="168"/>
    </location>
</feature>
<dbReference type="Proteomes" id="UP000607281">
    <property type="component" value="Unassembled WGS sequence"/>
</dbReference>
<dbReference type="EMBL" id="JACJRF010000007">
    <property type="protein sequence ID" value="MBD2343783.1"/>
    <property type="molecule type" value="Genomic_DNA"/>
</dbReference>
<organism evidence="2 3">
    <name type="scientific">Anabaena subtropica FACHB-260</name>
    <dbReference type="NCBI Taxonomy" id="2692884"/>
    <lineage>
        <taxon>Bacteria</taxon>
        <taxon>Bacillati</taxon>
        <taxon>Cyanobacteriota</taxon>
        <taxon>Cyanophyceae</taxon>
        <taxon>Nostocales</taxon>
        <taxon>Nostocaceae</taxon>
        <taxon>Anabaena</taxon>
    </lineage>
</organism>
<reference evidence="2 3" key="1">
    <citation type="journal article" date="2020" name="ISME J.">
        <title>Comparative genomics reveals insights into cyanobacterial evolution and habitat adaptation.</title>
        <authorList>
            <person name="Chen M.Y."/>
            <person name="Teng W.K."/>
            <person name="Zhao L."/>
            <person name="Hu C.X."/>
            <person name="Zhou Y.K."/>
            <person name="Han B.P."/>
            <person name="Song L.R."/>
            <person name="Shu W.S."/>
        </authorList>
    </citation>
    <scope>NUCLEOTIDE SEQUENCE [LARGE SCALE GENOMIC DNA]</scope>
    <source>
        <strain evidence="2 3">FACHB-260</strain>
    </source>
</reference>
<comment type="caution">
    <text evidence="2">The sequence shown here is derived from an EMBL/GenBank/DDBJ whole genome shotgun (WGS) entry which is preliminary data.</text>
</comment>
<proteinExistence type="predicted"/>
<evidence type="ECO:0000313" key="3">
    <source>
        <dbReference type="Proteomes" id="UP000607281"/>
    </source>
</evidence>
<evidence type="ECO:0000313" key="2">
    <source>
        <dbReference type="EMBL" id="MBD2343783.1"/>
    </source>
</evidence>
<accession>A0ABR8CMJ9</accession>
<evidence type="ECO:0000256" key="1">
    <source>
        <dbReference type="SAM" id="MobiDB-lite"/>
    </source>
</evidence>
<protein>
    <submittedName>
        <fullName evidence="2">Uncharacterized protein</fullName>
    </submittedName>
</protein>